<dbReference type="RefSeq" id="WP_275474399.1">
    <property type="nucleotide sequence ID" value="NZ_CP162940.1"/>
</dbReference>
<evidence type="ECO:0000259" key="8">
    <source>
        <dbReference type="Pfam" id="PF00557"/>
    </source>
</evidence>
<keyword evidence="4 6" id="KW-0479">Metal-binding</keyword>
<keyword evidence="5 6" id="KW-0378">Hydrolase</keyword>
<evidence type="ECO:0000313" key="10">
    <source>
        <dbReference type="Proteomes" id="UP001579974"/>
    </source>
</evidence>
<comment type="caution">
    <text evidence="9">The sequence shown here is derived from an EMBL/GenBank/DDBJ whole genome shotgun (WGS) entry which is preliminary data.</text>
</comment>
<feature type="binding site" evidence="6">
    <location>
        <position position="232"/>
    </location>
    <ligand>
        <name>a divalent metal cation</name>
        <dbReference type="ChEBI" id="CHEBI:60240"/>
        <label>1</label>
    </ligand>
</feature>
<feature type="binding site" evidence="6">
    <location>
        <position position="175"/>
    </location>
    <ligand>
        <name>substrate</name>
    </ligand>
</feature>
<reference evidence="9 10" key="1">
    <citation type="journal article" date="2024" name="Int. J. Mol. Sci.">
        <title>Exploration of Alicyclobacillus spp. Genome in Search of Antibiotic Resistance.</title>
        <authorList>
            <person name="Bucka-Kolendo J."/>
            <person name="Kiousi D.E."/>
            <person name="Dekowska A."/>
            <person name="Mikolajczuk-Szczyrba A."/>
            <person name="Karadedos D.M."/>
            <person name="Michael P."/>
            <person name="Galanis A."/>
            <person name="Sokolowska B."/>
        </authorList>
    </citation>
    <scope>NUCLEOTIDE SEQUENCE [LARGE SCALE GENOMIC DNA]</scope>
    <source>
        <strain evidence="9 10">KKP 3000</strain>
    </source>
</reference>
<comment type="cofactor">
    <cofactor evidence="6">
        <name>Co(2+)</name>
        <dbReference type="ChEBI" id="CHEBI:48828"/>
    </cofactor>
    <cofactor evidence="6">
        <name>Zn(2+)</name>
        <dbReference type="ChEBI" id="CHEBI:29105"/>
    </cofactor>
    <cofactor evidence="6">
        <name>Mn(2+)</name>
        <dbReference type="ChEBI" id="CHEBI:29035"/>
    </cofactor>
    <cofactor evidence="6">
        <name>Fe(2+)</name>
        <dbReference type="ChEBI" id="CHEBI:29033"/>
    </cofactor>
    <text evidence="6">Binds 2 divalent metal cations per subunit. Has a high-affinity and a low affinity metal-binding site. The true nature of the physiological cofactor is under debate. The enzyme is active with cobalt, zinc, manganese or divalent iron ions. Most likely, methionine aminopeptidases function as mononuclear Fe(2+)-metalloproteases under physiological conditions, and the catalytically relevant metal-binding site has been assigned to the histidine-containing high-affinity site.</text>
</comment>
<dbReference type="Proteomes" id="UP001579974">
    <property type="component" value="Unassembled WGS sequence"/>
</dbReference>
<comment type="catalytic activity">
    <reaction evidence="6 7">
        <text>Release of N-terminal amino acids, preferentially methionine, from peptides and arylamides.</text>
        <dbReference type="EC" id="3.4.11.18"/>
    </reaction>
</comment>
<dbReference type="InterPro" id="IPR036005">
    <property type="entry name" value="Creatinase/aminopeptidase-like"/>
</dbReference>
<proteinExistence type="inferred from homology"/>
<comment type="function">
    <text evidence="1 6">Removes the N-terminal methionine from nascent proteins. The N-terminal methionine is often cleaved when the second residue in the primary sequence is small and uncharged (Met-Ala-, Cys, Gly, Pro, Ser, Thr, or Val). Requires deformylation of the N(alpha)-formylated initiator methionine before it can be hydrolyzed.</text>
</comment>
<evidence type="ECO:0000256" key="7">
    <source>
        <dbReference type="RuleBase" id="RU003653"/>
    </source>
</evidence>
<evidence type="ECO:0000256" key="2">
    <source>
        <dbReference type="ARBA" id="ARBA00022438"/>
    </source>
</evidence>
<organism evidence="9 10">
    <name type="scientific">Alicyclobacillus fastidiosus</name>
    <dbReference type="NCBI Taxonomy" id="392011"/>
    <lineage>
        <taxon>Bacteria</taxon>
        <taxon>Bacillati</taxon>
        <taxon>Bacillota</taxon>
        <taxon>Bacilli</taxon>
        <taxon>Bacillales</taxon>
        <taxon>Alicyclobacillaceae</taxon>
        <taxon>Alicyclobacillus</taxon>
    </lineage>
</organism>
<evidence type="ECO:0000313" key="9">
    <source>
        <dbReference type="EMBL" id="MFB5190834.1"/>
    </source>
</evidence>
<feature type="binding site" evidence="6">
    <location>
        <position position="105"/>
    </location>
    <ligand>
        <name>a divalent metal cation</name>
        <dbReference type="ChEBI" id="CHEBI:60240"/>
        <label>1</label>
    </ligand>
</feature>
<keyword evidence="2 6" id="KW-0031">Aminopeptidase</keyword>
<feature type="binding site" evidence="6">
    <location>
        <position position="168"/>
    </location>
    <ligand>
        <name>a divalent metal cation</name>
        <dbReference type="ChEBI" id="CHEBI:60240"/>
        <label>2</label>
        <note>catalytic</note>
    </ligand>
</feature>
<comment type="similarity">
    <text evidence="6">Belongs to the peptidase M24A family. Methionine aminopeptidase type 1 subfamily.</text>
</comment>
<dbReference type="SUPFAM" id="SSF55920">
    <property type="entry name" value="Creatinase/aminopeptidase"/>
    <property type="match status" value="1"/>
</dbReference>
<evidence type="ECO:0000256" key="5">
    <source>
        <dbReference type="ARBA" id="ARBA00022801"/>
    </source>
</evidence>
<evidence type="ECO:0000256" key="4">
    <source>
        <dbReference type="ARBA" id="ARBA00022723"/>
    </source>
</evidence>
<sequence length="249" mass="27440">MIVLKSKHEITLMKEAGRVVAGCHEALRDFVRPGIKTLEIDAFVESFITKYNMEPAQKGYHGYPFAACTSVNDVVCHGFPSEYVLQDGDIVTVDMVALHKGLHADSAWSYAVGEISEEAKRLLDVTKTSLYKGIEVSVAGNQISDIGHAIQTYVEEQGFSVVRDYIGHGIGRQMHESPEVLHFGPPHRGARIKKNMAFTIEPMVNVGGYECKLDADGWTARTQDGSLSAQYEHTLVITDDGPEIITEQS</sequence>
<dbReference type="PROSITE" id="PS00680">
    <property type="entry name" value="MAP_1"/>
    <property type="match status" value="1"/>
</dbReference>
<dbReference type="EMBL" id="JBDXSU010000007">
    <property type="protein sequence ID" value="MFB5190834.1"/>
    <property type="molecule type" value="Genomic_DNA"/>
</dbReference>
<comment type="subunit">
    <text evidence="6">Monomer.</text>
</comment>
<feature type="domain" description="Peptidase M24" evidence="8">
    <location>
        <begin position="12"/>
        <end position="239"/>
    </location>
</feature>
<dbReference type="InterPro" id="IPR000994">
    <property type="entry name" value="Pept_M24"/>
</dbReference>
<feature type="binding site" evidence="6">
    <location>
        <position position="232"/>
    </location>
    <ligand>
        <name>a divalent metal cation</name>
        <dbReference type="ChEBI" id="CHEBI:60240"/>
        <label>2</label>
        <note>catalytic</note>
    </ligand>
</feature>
<feature type="binding site" evidence="6">
    <location>
        <position position="77"/>
    </location>
    <ligand>
        <name>substrate</name>
    </ligand>
</feature>
<feature type="binding site" evidence="6">
    <location>
        <position position="94"/>
    </location>
    <ligand>
        <name>a divalent metal cation</name>
        <dbReference type="ChEBI" id="CHEBI:60240"/>
        <label>1</label>
    </ligand>
</feature>
<dbReference type="HAMAP" id="MF_01974">
    <property type="entry name" value="MetAP_1"/>
    <property type="match status" value="1"/>
</dbReference>
<dbReference type="GO" id="GO:0004239">
    <property type="term" value="F:initiator methionyl aminopeptidase activity"/>
    <property type="evidence" value="ECO:0007669"/>
    <property type="project" value="UniProtKB-EC"/>
</dbReference>
<gene>
    <name evidence="6 9" type="primary">map</name>
    <name evidence="9" type="ORF">KKP3000_004320</name>
</gene>
<keyword evidence="3 6" id="KW-0645">Protease</keyword>
<accession>A0ABV5AEZ6</accession>
<dbReference type="EC" id="3.4.11.18" evidence="6 7"/>
<dbReference type="PRINTS" id="PR00599">
    <property type="entry name" value="MAPEPTIDASE"/>
</dbReference>
<dbReference type="Gene3D" id="3.90.230.10">
    <property type="entry name" value="Creatinase/methionine aminopeptidase superfamily"/>
    <property type="match status" value="1"/>
</dbReference>
<dbReference type="InterPro" id="IPR002467">
    <property type="entry name" value="Pept_M24A_MAP1"/>
</dbReference>
<feature type="binding site" evidence="6">
    <location>
        <position position="201"/>
    </location>
    <ligand>
        <name>a divalent metal cation</name>
        <dbReference type="ChEBI" id="CHEBI:60240"/>
        <label>2</label>
        <note>catalytic</note>
    </ligand>
</feature>
<protein>
    <recommendedName>
        <fullName evidence="6 7">Methionine aminopeptidase</fullName>
        <shortName evidence="6">MAP</shortName>
        <shortName evidence="6">MetAP</shortName>
        <ecNumber evidence="6 7">3.4.11.18</ecNumber>
    </recommendedName>
    <alternativeName>
        <fullName evidence="6">Peptidase M</fullName>
    </alternativeName>
</protein>
<evidence type="ECO:0000256" key="6">
    <source>
        <dbReference type="HAMAP-Rule" id="MF_01974"/>
    </source>
</evidence>
<evidence type="ECO:0000256" key="3">
    <source>
        <dbReference type="ARBA" id="ARBA00022670"/>
    </source>
</evidence>
<dbReference type="InterPro" id="IPR001714">
    <property type="entry name" value="Pept_M24_MAP"/>
</dbReference>
<dbReference type="PANTHER" id="PTHR43330:SF17">
    <property type="entry name" value="METHIONINE AMINOPEPTIDASE"/>
    <property type="match status" value="1"/>
</dbReference>
<dbReference type="Pfam" id="PF00557">
    <property type="entry name" value="Peptidase_M24"/>
    <property type="match status" value="1"/>
</dbReference>
<dbReference type="NCBIfam" id="TIGR00500">
    <property type="entry name" value="met_pdase_I"/>
    <property type="match status" value="1"/>
</dbReference>
<keyword evidence="10" id="KW-1185">Reference proteome</keyword>
<name>A0ABV5AEZ6_9BACL</name>
<evidence type="ECO:0000256" key="1">
    <source>
        <dbReference type="ARBA" id="ARBA00002521"/>
    </source>
</evidence>
<dbReference type="CDD" id="cd01086">
    <property type="entry name" value="MetAP1"/>
    <property type="match status" value="1"/>
</dbReference>
<dbReference type="PANTHER" id="PTHR43330">
    <property type="entry name" value="METHIONINE AMINOPEPTIDASE"/>
    <property type="match status" value="1"/>
</dbReference>
<feature type="binding site" evidence="6">
    <location>
        <position position="105"/>
    </location>
    <ligand>
        <name>a divalent metal cation</name>
        <dbReference type="ChEBI" id="CHEBI:60240"/>
        <label>2</label>
        <note>catalytic</note>
    </ligand>
</feature>